<dbReference type="EMBL" id="FPIZ01000010">
    <property type="protein sequence ID" value="SFW67917.1"/>
    <property type="molecule type" value="Genomic_DNA"/>
</dbReference>
<dbReference type="AlphaFoldDB" id="A0A1K1R7B8"/>
<dbReference type="OrthoDB" id="8216186at2"/>
<dbReference type="STRING" id="1004.SAMN05661012_03499"/>
<dbReference type="Proteomes" id="UP000183788">
    <property type="component" value="Unassembled WGS sequence"/>
</dbReference>
<dbReference type="Pfam" id="PF19446">
    <property type="entry name" value="DUF5984"/>
    <property type="match status" value="1"/>
</dbReference>
<dbReference type="Proteomes" id="UP001326715">
    <property type="component" value="Chromosome"/>
</dbReference>
<dbReference type="RefSeq" id="WP_072362508.1">
    <property type="nucleotide sequence ID" value="NZ_CP139972.1"/>
</dbReference>
<proteinExistence type="predicted"/>
<evidence type="ECO:0000313" key="3">
    <source>
        <dbReference type="Proteomes" id="UP000183788"/>
    </source>
</evidence>
<accession>A0A1K1R7B8</accession>
<reference evidence="1 3" key="1">
    <citation type="submission" date="2016-11" db="EMBL/GenBank/DDBJ databases">
        <authorList>
            <person name="Jaros S."/>
            <person name="Januszkiewicz K."/>
            <person name="Wedrychowicz H."/>
        </authorList>
    </citation>
    <scope>NUCLEOTIDE SEQUENCE [LARGE SCALE GENOMIC DNA]</scope>
    <source>
        <strain evidence="1 3">DSM 784</strain>
    </source>
</reference>
<organism evidence="1 3">
    <name type="scientific">Chitinophaga sancti</name>
    <dbReference type="NCBI Taxonomy" id="1004"/>
    <lineage>
        <taxon>Bacteria</taxon>
        <taxon>Pseudomonadati</taxon>
        <taxon>Bacteroidota</taxon>
        <taxon>Chitinophagia</taxon>
        <taxon>Chitinophagales</taxon>
        <taxon>Chitinophagaceae</taxon>
        <taxon>Chitinophaga</taxon>
    </lineage>
</organism>
<name>A0A1K1R7B8_9BACT</name>
<sequence length="266" mass="30892">MALINFRLKHPDLIVPWGDAPDTSMDWFGLTEGEYWLDLKKATLYEYTDEILRGDHDTRYVEFQIARLIEDWTGIFASIAEAVPDGFYSIANSCSYLYRFYGAVQQLQDRLTADAAEDVQAKYDRYDKAIDWIYNRTLLAPHLTCAPGLSFFRNGDKLALVWKADHRVESNIPVWTAKNGEIELPYEVFVREMEEFGERFFSAMDEQVQLAVEKDWGNTKINSARLVKEQQERRAAFQKKVAVLKEEVMNPTDWKLVNAVITEMFS</sequence>
<gene>
    <name evidence="1" type="ORF">SAMN05661012_03499</name>
    <name evidence="2" type="ORF">SR876_01865</name>
</gene>
<protein>
    <submittedName>
        <fullName evidence="2">DUF5984 family protein</fullName>
    </submittedName>
</protein>
<reference evidence="2 4" key="2">
    <citation type="submission" date="2023-11" db="EMBL/GenBank/DDBJ databases">
        <title>MicrobeMod: A computational toolkit for identifying prokaryotic methylation and restriction-modification with nanopore sequencing.</title>
        <authorList>
            <person name="Crits-Christoph A."/>
            <person name="Kang S.C."/>
            <person name="Lee H."/>
            <person name="Ostrov N."/>
        </authorList>
    </citation>
    <scope>NUCLEOTIDE SEQUENCE [LARGE SCALE GENOMIC DNA]</scope>
    <source>
        <strain evidence="2 4">ATCC 23090</strain>
    </source>
</reference>
<dbReference type="EMBL" id="CP140154">
    <property type="protein sequence ID" value="WQG90228.1"/>
    <property type="molecule type" value="Genomic_DNA"/>
</dbReference>
<evidence type="ECO:0000313" key="1">
    <source>
        <dbReference type="EMBL" id="SFW67917.1"/>
    </source>
</evidence>
<evidence type="ECO:0000313" key="4">
    <source>
        <dbReference type="Proteomes" id="UP001326715"/>
    </source>
</evidence>
<dbReference type="InterPro" id="IPR046026">
    <property type="entry name" value="DUF5984"/>
</dbReference>
<keyword evidence="4" id="KW-1185">Reference proteome</keyword>
<evidence type="ECO:0000313" key="2">
    <source>
        <dbReference type="EMBL" id="WQG90228.1"/>
    </source>
</evidence>